<dbReference type="InterPro" id="IPR052637">
    <property type="entry name" value="KLHDC3-like"/>
</dbReference>
<dbReference type="PANTHER" id="PTHR46461">
    <property type="entry name" value="KELCH DOMAIN-CONTAINING PROTEIN 3"/>
    <property type="match status" value="1"/>
</dbReference>
<evidence type="ECO:0000259" key="5">
    <source>
        <dbReference type="Pfam" id="PF24981"/>
    </source>
</evidence>
<keyword evidence="3" id="KW-1133">Transmembrane helix</keyword>
<dbReference type="EMBL" id="BLAL01000259">
    <property type="protein sequence ID" value="GES97618.1"/>
    <property type="molecule type" value="Genomic_DNA"/>
</dbReference>
<dbReference type="InterPro" id="IPR015915">
    <property type="entry name" value="Kelch-typ_b-propeller"/>
</dbReference>
<dbReference type="AlphaFoldDB" id="A0A2Z6RSP9"/>
<dbReference type="PANTHER" id="PTHR46461:SF2">
    <property type="entry name" value="ATTRACTIN"/>
    <property type="match status" value="1"/>
</dbReference>
<evidence type="ECO:0000256" key="3">
    <source>
        <dbReference type="SAM" id="Phobius"/>
    </source>
</evidence>
<evidence type="ECO:0000313" key="7">
    <source>
        <dbReference type="EMBL" id="GES97618.1"/>
    </source>
</evidence>
<accession>A0A2Z6RSP9</accession>
<dbReference type="SUPFAM" id="SSF117281">
    <property type="entry name" value="Kelch motif"/>
    <property type="match status" value="2"/>
</dbReference>
<evidence type="ECO:0000256" key="2">
    <source>
        <dbReference type="ARBA" id="ARBA00022737"/>
    </source>
</evidence>
<keyword evidence="3" id="KW-0472">Membrane</keyword>
<evidence type="ECO:0000313" key="6">
    <source>
        <dbReference type="EMBL" id="GBC05754.1"/>
    </source>
</evidence>
<keyword evidence="8" id="KW-1185">Reference proteome</keyword>
<proteinExistence type="predicted"/>
<dbReference type="Pfam" id="PF24981">
    <property type="entry name" value="Beta-prop_ATRN-LZTR1"/>
    <property type="match status" value="1"/>
</dbReference>
<feature type="transmembrane region" description="Helical" evidence="3">
    <location>
        <begin position="396"/>
        <end position="420"/>
    </location>
</feature>
<dbReference type="Gene3D" id="2.120.10.80">
    <property type="entry name" value="Kelch-type beta propeller"/>
    <property type="match status" value="2"/>
</dbReference>
<comment type="caution">
    <text evidence="6">The sequence shown here is derived from an EMBL/GenBank/DDBJ whole genome shotgun (WGS) entry which is preliminary data.</text>
</comment>
<reference evidence="7" key="2">
    <citation type="submission" date="2019-10" db="EMBL/GenBank/DDBJ databases">
        <title>Conservation and host-specific expression of non-tandemly repeated heterogenous ribosome RNA gene in arbuscular mycorrhizal fungi.</title>
        <authorList>
            <person name="Maeda T."/>
            <person name="Kobayashi Y."/>
            <person name="Nakagawa T."/>
            <person name="Ezawa T."/>
            <person name="Yamaguchi K."/>
            <person name="Bino T."/>
            <person name="Nishimoto Y."/>
            <person name="Shigenobu S."/>
            <person name="Kawaguchi M."/>
        </authorList>
    </citation>
    <scope>NUCLEOTIDE SEQUENCE</scope>
    <source>
        <strain evidence="7">HR1</strain>
    </source>
</reference>
<keyword evidence="1" id="KW-0880">Kelch repeat</keyword>
<evidence type="ECO:0000256" key="1">
    <source>
        <dbReference type="ARBA" id="ARBA00022441"/>
    </source>
</evidence>
<dbReference type="Proteomes" id="UP000615446">
    <property type="component" value="Unassembled WGS sequence"/>
</dbReference>
<gene>
    <name evidence="7" type="ORF">RCL2_002420400</name>
    <name evidence="6" type="ORF">RclHR1_06400004</name>
</gene>
<keyword evidence="3" id="KW-0812">Transmembrane</keyword>
<dbReference type="InterPro" id="IPR056737">
    <property type="entry name" value="Beta-prop_ATRN-MKLN-like"/>
</dbReference>
<dbReference type="EMBL" id="BEXD01004027">
    <property type="protein sequence ID" value="GBC05754.1"/>
    <property type="molecule type" value="Genomic_DNA"/>
</dbReference>
<dbReference type="Proteomes" id="UP000247702">
    <property type="component" value="Unassembled WGS sequence"/>
</dbReference>
<dbReference type="OrthoDB" id="432528at2759"/>
<keyword evidence="4" id="KW-0732">Signal</keyword>
<keyword evidence="2" id="KW-0677">Repeat</keyword>
<dbReference type="GO" id="GO:0005737">
    <property type="term" value="C:cytoplasm"/>
    <property type="evidence" value="ECO:0007669"/>
    <property type="project" value="TreeGrafter"/>
</dbReference>
<protein>
    <recommendedName>
        <fullName evidence="5">Attractin/MKLN-like beta-propeller domain-containing protein</fullName>
    </recommendedName>
</protein>
<feature type="chain" id="PRO_5044073144" description="Attractin/MKLN-like beta-propeller domain-containing protein" evidence="4">
    <location>
        <begin position="25"/>
        <end position="454"/>
    </location>
</feature>
<evidence type="ECO:0000313" key="8">
    <source>
        <dbReference type="Proteomes" id="UP000247702"/>
    </source>
</evidence>
<feature type="domain" description="Attractin/MKLN-like beta-propeller" evidence="5">
    <location>
        <begin position="122"/>
        <end position="335"/>
    </location>
</feature>
<reference evidence="6 8" key="1">
    <citation type="submission" date="2017-11" db="EMBL/GenBank/DDBJ databases">
        <title>The genome of Rhizophagus clarus HR1 reveals common genetic basis of auxotrophy among arbuscular mycorrhizal fungi.</title>
        <authorList>
            <person name="Kobayashi Y."/>
        </authorList>
    </citation>
    <scope>NUCLEOTIDE SEQUENCE [LARGE SCALE GENOMIC DNA]</scope>
    <source>
        <strain evidence="6 8">HR1</strain>
    </source>
</reference>
<dbReference type="STRING" id="94130.A0A2Z6RSP9"/>
<name>A0A2Z6RSP9_9GLOM</name>
<organism evidence="6 8">
    <name type="scientific">Rhizophagus clarus</name>
    <dbReference type="NCBI Taxonomy" id="94130"/>
    <lineage>
        <taxon>Eukaryota</taxon>
        <taxon>Fungi</taxon>
        <taxon>Fungi incertae sedis</taxon>
        <taxon>Mucoromycota</taxon>
        <taxon>Glomeromycotina</taxon>
        <taxon>Glomeromycetes</taxon>
        <taxon>Glomerales</taxon>
        <taxon>Glomeraceae</taxon>
        <taxon>Rhizophagus</taxon>
    </lineage>
</organism>
<feature type="signal peptide" evidence="4">
    <location>
        <begin position="1"/>
        <end position="24"/>
    </location>
</feature>
<evidence type="ECO:0000256" key="4">
    <source>
        <dbReference type="SAM" id="SignalP"/>
    </source>
</evidence>
<sequence length="454" mass="51736">MSLIKHIKIIIISTILLFNTLIEGYEPSSRYGHGSIVFDNNLYFFGGYVKETDGKEINTNDFFYIDLSKSFDRLNPQYIDLKTISNPPISFSQGSLTPNSQGTGFHVIGGVLNDIKDNKPFYDNFIYEYDETTKSWSVPKISNSPKYSQLKEFDSVFDDGKSYIFGGINDDNPKMILEMQVFDSESLSWSLASNKIPNLQALSDYTATLLPGGLIVYIGGTSNPLSDIYIYDTRNDIWNFTKIDAQGIDPRSGHTAVLASDNRIIVYGGVRDDNSEALPQLVVLDTNDYKWITPKIEEIESRVLHKANLVDDYMIISFGKFTKSDNLSNEIRILNTRTYEWVDSISFETIKATKTYFLTNNKTSTDVYFPTFIMSNDLNSADDKESNSFFSKVPKYIQAAIFCLCALIVFTIIFLVYYNIRQKKKTKTRHLSVLPYTNCNEEAKEDIIRQYSAI</sequence>
<dbReference type="GO" id="GO:0003682">
    <property type="term" value="F:chromatin binding"/>
    <property type="evidence" value="ECO:0007669"/>
    <property type="project" value="InterPro"/>
</dbReference>